<organism evidence="4 5">
    <name type="scientific">Nitrospirillum amazonense</name>
    <dbReference type="NCBI Taxonomy" id="28077"/>
    <lineage>
        <taxon>Bacteria</taxon>
        <taxon>Pseudomonadati</taxon>
        <taxon>Pseudomonadota</taxon>
        <taxon>Alphaproteobacteria</taxon>
        <taxon>Rhodospirillales</taxon>
        <taxon>Azospirillaceae</taxon>
        <taxon>Nitrospirillum</taxon>
    </lineage>
</organism>
<dbReference type="InterPro" id="IPR003607">
    <property type="entry name" value="HD/PDEase_dom"/>
</dbReference>
<evidence type="ECO:0000259" key="3">
    <source>
        <dbReference type="PROSITE" id="PS51832"/>
    </source>
</evidence>
<dbReference type="InterPro" id="IPR037522">
    <property type="entry name" value="HD_GYP_dom"/>
</dbReference>
<accession>A0A560GX72</accession>
<feature type="domain" description="HD-GYP" evidence="3">
    <location>
        <begin position="96"/>
        <end position="293"/>
    </location>
</feature>
<keyword evidence="5" id="KW-1185">Reference proteome</keyword>
<dbReference type="SUPFAM" id="SSF109604">
    <property type="entry name" value="HD-domain/PDEase-like"/>
    <property type="match status" value="1"/>
</dbReference>
<comment type="caution">
    <text evidence="4">The sequence shown here is derived from an EMBL/GenBank/DDBJ whole genome shotgun (WGS) entry which is preliminary data.</text>
</comment>
<feature type="transmembrane region" description="Helical" evidence="2">
    <location>
        <begin position="20"/>
        <end position="41"/>
    </location>
</feature>
<dbReference type="OrthoDB" id="9176789at2"/>
<dbReference type="PANTHER" id="PTHR45228:SF5">
    <property type="entry name" value="CYCLIC DI-GMP PHOSPHODIESTERASE VC_1348-RELATED"/>
    <property type="match status" value="1"/>
</dbReference>
<dbReference type="PROSITE" id="PS51832">
    <property type="entry name" value="HD_GYP"/>
    <property type="match status" value="1"/>
</dbReference>
<dbReference type="CDD" id="cd00077">
    <property type="entry name" value="HDc"/>
    <property type="match status" value="1"/>
</dbReference>
<sequence length="320" mass="34213">MDIGTMRAGVALGGDAIRIIGSWPALLTITLAIAAALRGLARRRAVIRARRSVPPCSTGDGEGMPDSQRLDGQCLGGQRPETLHPQGLPADALALLDKAQSQMIHRLRAASALRDNETAAHTDRVGQMARHLALLAGCEADFAAQLALAAPLHDVGKIGIPDAILLKPGPLEAAEWDVMKTHTTIGAGILMGSGLPLLDLAAEVALCHHERWNGQGYPRALKETAIPLSGRIVALVDVFDALMSARPYKAPWPLSRSLAYIAAEAGVHFDPSLVRLFMNHIQDFIAIRERDRDEGARVEAALAQDRDEASAAQVIPLPRR</sequence>
<keyword evidence="2" id="KW-0812">Transmembrane</keyword>
<evidence type="ECO:0000313" key="4">
    <source>
        <dbReference type="EMBL" id="TWB38643.1"/>
    </source>
</evidence>
<dbReference type="AlphaFoldDB" id="A0A560GX72"/>
<keyword evidence="2" id="KW-1133">Transmembrane helix</keyword>
<dbReference type="SMART" id="SM00471">
    <property type="entry name" value="HDc"/>
    <property type="match status" value="1"/>
</dbReference>
<evidence type="ECO:0000256" key="1">
    <source>
        <dbReference type="SAM" id="MobiDB-lite"/>
    </source>
</evidence>
<dbReference type="PANTHER" id="PTHR45228">
    <property type="entry name" value="CYCLIC DI-GMP PHOSPHODIESTERASE TM_0186-RELATED"/>
    <property type="match status" value="1"/>
</dbReference>
<name>A0A560GX72_9PROT</name>
<feature type="region of interest" description="Disordered" evidence="1">
    <location>
        <begin position="53"/>
        <end position="72"/>
    </location>
</feature>
<evidence type="ECO:0000256" key="2">
    <source>
        <dbReference type="SAM" id="Phobius"/>
    </source>
</evidence>
<protein>
    <submittedName>
        <fullName evidence="4">HD domain-containing protein</fullName>
    </submittedName>
</protein>
<reference evidence="4 5" key="1">
    <citation type="submission" date="2019-06" db="EMBL/GenBank/DDBJ databases">
        <title>Genomic Encyclopedia of Type Strains, Phase IV (KMG-V): Genome sequencing to study the core and pangenomes of soil and plant-associated prokaryotes.</title>
        <authorList>
            <person name="Whitman W."/>
        </authorList>
    </citation>
    <scope>NUCLEOTIDE SEQUENCE [LARGE SCALE GENOMIC DNA]</scope>
    <source>
        <strain evidence="4 5">BR 11622</strain>
    </source>
</reference>
<dbReference type="GO" id="GO:0008081">
    <property type="term" value="F:phosphoric diester hydrolase activity"/>
    <property type="evidence" value="ECO:0007669"/>
    <property type="project" value="UniProtKB-ARBA"/>
</dbReference>
<keyword evidence="2" id="KW-0472">Membrane</keyword>
<dbReference type="InterPro" id="IPR052020">
    <property type="entry name" value="Cyclic_di-GMP/3'3'-cGAMP_PDE"/>
</dbReference>
<dbReference type="Pfam" id="PF13487">
    <property type="entry name" value="HD_5"/>
    <property type="match status" value="1"/>
</dbReference>
<gene>
    <name evidence="4" type="ORF">FBZ90_112132</name>
</gene>
<dbReference type="EMBL" id="VITR01000012">
    <property type="protein sequence ID" value="TWB38643.1"/>
    <property type="molecule type" value="Genomic_DNA"/>
</dbReference>
<evidence type="ECO:0000313" key="5">
    <source>
        <dbReference type="Proteomes" id="UP000315751"/>
    </source>
</evidence>
<proteinExistence type="predicted"/>
<dbReference type="Gene3D" id="1.10.3210.10">
    <property type="entry name" value="Hypothetical protein af1432"/>
    <property type="match status" value="1"/>
</dbReference>
<dbReference type="Proteomes" id="UP000315751">
    <property type="component" value="Unassembled WGS sequence"/>
</dbReference>